<dbReference type="Proteomes" id="UP000008144">
    <property type="component" value="Chromosome 8"/>
</dbReference>
<evidence type="ECO:0000256" key="2">
    <source>
        <dbReference type="ARBA" id="ARBA00023186"/>
    </source>
</evidence>
<dbReference type="FunCoup" id="H2XXI7">
    <property type="interactions" value="1086"/>
</dbReference>
<reference evidence="5" key="4">
    <citation type="submission" date="2025-09" db="UniProtKB">
        <authorList>
            <consortium name="Ensembl"/>
        </authorList>
    </citation>
    <scope>IDENTIFICATION</scope>
</reference>
<dbReference type="InterPro" id="IPR011599">
    <property type="entry name" value="PFD_alpha_archaea"/>
</dbReference>
<keyword evidence="6" id="KW-1185">Reference proteome</keyword>
<dbReference type="STRING" id="7719.ENSCINP00000034371"/>
<dbReference type="NCBIfam" id="TIGR00293">
    <property type="entry name" value="prefoldin subunit alpha"/>
    <property type="match status" value="1"/>
</dbReference>
<accession>H2XXI7</accession>
<evidence type="ECO:0000256" key="3">
    <source>
        <dbReference type="ARBA" id="ARBA00057914"/>
    </source>
</evidence>
<dbReference type="GeneTree" id="ENSGT00390000008783"/>
<comment type="similarity">
    <text evidence="1">Belongs to the prefoldin subunit alpha family.</text>
</comment>
<dbReference type="GO" id="GO:1990114">
    <property type="term" value="P:RNA polymerase II core complex assembly"/>
    <property type="evidence" value="ECO:0000318"/>
    <property type="project" value="GO_Central"/>
</dbReference>
<evidence type="ECO:0000256" key="4">
    <source>
        <dbReference type="ARBA" id="ARBA00067452"/>
    </source>
</evidence>
<dbReference type="Ensembl" id="ENSCINT00000031674.1">
    <property type="protein sequence ID" value="ENSCINP00000034371.1"/>
    <property type="gene ID" value="ENSCING00000018829.1"/>
</dbReference>
<organism evidence="5 6">
    <name type="scientific">Ciona intestinalis</name>
    <name type="common">Transparent sea squirt</name>
    <name type="synonym">Ascidia intestinalis</name>
    <dbReference type="NCBI Taxonomy" id="7719"/>
    <lineage>
        <taxon>Eukaryota</taxon>
        <taxon>Metazoa</taxon>
        <taxon>Chordata</taxon>
        <taxon>Tunicata</taxon>
        <taxon>Ascidiacea</taxon>
        <taxon>Phlebobranchia</taxon>
        <taxon>Cionidae</taxon>
        <taxon>Ciona</taxon>
    </lineage>
</organism>
<dbReference type="Pfam" id="PF02996">
    <property type="entry name" value="Prefoldin"/>
    <property type="match status" value="1"/>
</dbReference>
<dbReference type="CDD" id="cd23157">
    <property type="entry name" value="Prefoldin_5"/>
    <property type="match status" value="1"/>
</dbReference>
<protein>
    <recommendedName>
        <fullName evidence="4">Prefoldin subunit 5</fullName>
    </recommendedName>
</protein>
<reference evidence="5" key="2">
    <citation type="journal article" date="2008" name="Genome Biol.">
        <title>Improved genome assembly and evidence-based global gene model set for the chordate Ciona intestinalis: new insight into intron and operon populations.</title>
        <authorList>
            <person name="Satou Y."/>
            <person name="Mineta K."/>
            <person name="Ogasawara M."/>
            <person name="Sasakura Y."/>
            <person name="Shoguchi E."/>
            <person name="Ueno K."/>
            <person name="Yamada L."/>
            <person name="Matsumoto J."/>
            <person name="Wasserscheid J."/>
            <person name="Dewar K."/>
            <person name="Wiley G.B."/>
            <person name="Macmil S.L."/>
            <person name="Roe B.A."/>
            <person name="Zeller R.W."/>
            <person name="Hastings K.E."/>
            <person name="Lemaire P."/>
            <person name="Lindquist E."/>
            <person name="Endo T."/>
            <person name="Hotta K."/>
            <person name="Inaba K."/>
        </authorList>
    </citation>
    <scope>NUCLEOTIDE SEQUENCE [LARGE SCALE GENOMIC DNA]</scope>
    <source>
        <strain evidence="5">wild type</strain>
    </source>
</reference>
<dbReference type="PANTHER" id="PTHR12674:SF2">
    <property type="entry name" value="PREFOLDIN SUBUNIT 5"/>
    <property type="match status" value="1"/>
</dbReference>
<dbReference type="GO" id="GO:0051082">
    <property type="term" value="F:unfolded protein binding"/>
    <property type="evidence" value="ECO:0007669"/>
    <property type="project" value="InterPro"/>
</dbReference>
<dbReference type="SUPFAM" id="SSF46579">
    <property type="entry name" value="Prefoldin"/>
    <property type="match status" value="1"/>
</dbReference>
<evidence type="ECO:0000313" key="5">
    <source>
        <dbReference type="Ensembl" id="ENSCINP00000034371.1"/>
    </source>
</evidence>
<dbReference type="EMBL" id="EAAA01002692">
    <property type="status" value="NOT_ANNOTATED_CDS"/>
    <property type="molecule type" value="Genomic_DNA"/>
</dbReference>
<evidence type="ECO:0000256" key="1">
    <source>
        <dbReference type="ARBA" id="ARBA00010048"/>
    </source>
</evidence>
<dbReference type="GO" id="GO:0006457">
    <property type="term" value="P:protein folding"/>
    <property type="evidence" value="ECO:0007669"/>
    <property type="project" value="InterPro"/>
</dbReference>
<dbReference type="Gene3D" id="1.10.287.370">
    <property type="match status" value="1"/>
</dbReference>
<dbReference type="PANTHER" id="PTHR12674">
    <property type="entry name" value="PREFOLDIN SUBUNIT 5"/>
    <property type="match status" value="1"/>
</dbReference>
<sequence>QGQEINLTTLQLPQLKMLHDQFDSEIEYLTSSMQSLKGAQTQFESSKRCLLKSMTPENEGKSVLVPLTSSLYVPANLVDTNKVLIDIGTNYYVEKNISEAEEFFKRKSDYVKQQMEKFQPILQHKFKTRQLIVEVMQTKL</sequence>
<dbReference type="InterPro" id="IPR004127">
    <property type="entry name" value="Prefoldin_subunit_alpha"/>
</dbReference>
<keyword evidence="2" id="KW-0143">Chaperone</keyword>
<dbReference type="GO" id="GO:1990113">
    <property type="term" value="P:RNA polymerase I assembly"/>
    <property type="evidence" value="ECO:0000318"/>
    <property type="project" value="GO_Central"/>
</dbReference>
<dbReference type="GO" id="GO:0016272">
    <property type="term" value="C:prefoldin complex"/>
    <property type="evidence" value="ECO:0000318"/>
    <property type="project" value="GO_Central"/>
</dbReference>
<proteinExistence type="inferred from homology"/>
<dbReference type="HOGENOM" id="CLU_091867_0_1_1"/>
<reference evidence="6" key="1">
    <citation type="journal article" date="2002" name="Science">
        <title>The draft genome of Ciona intestinalis: insights into chordate and vertebrate origins.</title>
        <authorList>
            <person name="Dehal P."/>
            <person name="Satou Y."/>
            <person name="Campbell R.K."/>
            <person name="Chapman J."/>
            <person name="Degnan B."/>
            <person name="De Tomaso A."/>
            <person name="Davidson B."/>
            <person name="Di Gregorio A."/>
            <person name="Gelpke M."/>
            <person name="Goodstein D.M."/>
            <person name="Harafuji N."/>
            <person name="Hastings K.E."/>
            <person name="Ho I."/>
            <person name="Hotta K."/>
            <person name="Huang W."/>
            <person name="Kawashima T."/>
            <person name="Lemaire P."/>
            <person name="Martinez D."/>
            <person name="Meinertzhagen I.A."/>
            <person name="Necula S."/>
            <person name="Nonaka M."/>
            <person name="Putnam N."/>
            <person name="Rash S."/>
            <person name="Saiga H."/>
            <person name="Satake M."/>
            <person name="Terry A."/>
            <person name="Yamada L."/>
            <person name="Wang H.G."/>
            <person name="Awazu S."/>
            <person name="Azumi K."/>
            <person name="Boore J."/>
            <person name="Branno M."/>
            <person name="Chin-Bow S."/>
            <person name="DeSantis R."/>
            <person name="Doyle S."/>
            <person name="Francino P."/>
            <person name="Keys D.N."/>
            <person name="Haga S."/>
            <person name="Hayashi H."/>
            <person name="Hino K."/>
            <person name="Imai K.S."/>
            <person name="Inaba K."/>
            <person name="Kano S."/>
            <person name="Kobayashi K."/>
            <person name="Kobayashi M."/>
            <person name="Lee B.I."/>
            <person name="Makabe K.W."/>
            <person name="Manohar C."/>
            <person name="Matassi G."/>
            <person name="Medina M."/>
            <person name="Mochizuki Y."/>
            <person name="Mount S."/>
            <person name="Morishita T."/>
            <person name="Miura S."/>
            <person name="Nakayama A."/>
            <person name="Nishizaka S."/>
            <person name="Nomoto H."/>
            <person name="Ohta F."/>
            <person name="Oishi K."/>
            <person name="Rigoutsos I."/>
            <person name="Sano M."/>
            <person name="Sasaki A."/>
            <person name="Sasakura Y."/>
            <person name="Shoguchi E."/>
            <person name="Shin-i T."/>
            <person name="Spagnuolo A."/>
            <person name="Stainier D."/>
            <person name="Suzuki M.M."/>
            <person name="Tassy O."/>
            <person name="Takatori N."/>
            <person name="Tokuoka M."/>
            <person name="Yagi K."/>
            <person name="Yoshizaki F."/>
            <person name="Wada S."/>
            <person name="Zhang C."/>
            <person name="Hyatt P.D."/>
            <person name="Larimer F."/>
            <person name="Detter C."/>
            <person name="Doggett N."/>
            <person name="Glavina T."/>
            <person name="Hawkins T."/>
            <person name="Richardson P."/>
            <person name="Lucas S."/>
            <person name="Kohara Y."/>
            <person name="Levine M."/>
            <person name="Satoh N."/>
            <person name="Rokhsar D.S."/>
        </authorList>
    </citation>
    <scope>NUCLEOTIDE SEQUENCE [LARGE SCALE GENOMIC DNA]</scope>
</reference>
<dbReference type="GO" id="GO:1990115">
    <property type="term" value="P:RNA polymerase III assembly"/>
    <property type="evidence" value="ECO:0000318"/>
    <property type="project" value="GO_Central"/>
</dbReference>
<comment type="function">
    <text evidence="3">Binds specifically to cytosolic chaperonin (c-CPN) and transfers target proteins to it. Binds to nascent polypeptide chain and promotes folding in an environment in which there are many competing pathways for nonnative proteins. Represses the transcriptional activity of MYC.</text>
</comment>
<dbReference type="AlphaFoldDB" id="H2XXI7"/>
<dbReference type="InParanoid" id="H2XXI7"/>
<evidence type="ECO:0000313" key="6">
    <source>
        <dbReference type="Proteomes" id="UP000008144"/>
    </source>
</evidence>
<dbReference type="GO" id="GO:0005737">
    <property type="term" value="C:cytoplasm"/>
    <property type="evidence" value="ECO:0000318"/>
    <property type="project" value="GO_Central"/>
</dbReference>
<name>H2XXI7_CIOIN</name>
<reference evidence="5" key="3">
    <citation type="submission" date="2025-08" db="UniProtKB">
        <authorList>
            <consortium name="Ensembl"/>
        </authorList>
    </citation>
    <scope>IDENTIFICATION</scope>
</reference>
<dbReference type="OMA" id="QAKFKAC"/>
<dbReference type="InterPro" id="IPR009053">
    <property type="entry name" value="Prefoldin"/>
</dbReference>
<dbReference type="FunFam" id="1.10.287.370:FF:000004">
    <property type="entry name" value="Probable prefoldin subunit 5"/>
    <property type="match status" value="1"/>
</dbReference>